<dbReference type="AlphaFoldDB" id="A0A4S2LY60"/>
<comment type="caution">
    <text evidence="1">The sequence shown here is derived from an EMBL/GenBank/DDBJ whole genome shotgun (WGS) entry which is preliminary data.</text>
</comment>
<proteinExistence type="predicted"/>
<name>A0A4S2LY60_OPIFE</name>
<organism evidence="1 2">
    <name type="scientific">Opisthorchis felineus</name>
    <dbReference type="NCBI Taxonomy" id="147828"/>
    <lineage>
        <taxon>Eukaryota</taxon>
        <taxon>Metazoa</taxon>
        <taxon>Spiralia</taxon>
        <taxon>Lophotrochozoa</taxon>
        <taxon>Platyhelminthes</taxon>
        <taxon>Trematoda</taxon>
        <taxon>Digenea</taxon>
        <taxon>Opisthorchiida</taxon>
        <taxon>Opisthorchiata</taxon>
        <taxon>Opisthorchiidae</taxon>
        <taxon>Opisthorchis</taxon>
    </lineage>
</organism>
<keyword evidence="2" id="KW-1185">Reference proteome</keyword>
<reference evidence="1 2" key="1">
    <citation type="journal article" date="2019" name="BMC Genomics">
        <title>New insights from Opisthorchis felineus genome: update on genomics of the epidemiologically important liver flukes.</title>
        <authorList>
            <person name="Ershov N.I."/>
            <person name="Mordvinov V.A."/>
            <person name="Prokhortchouk E.B."/>
            <person name="Pakharukova M.Y."/>
            <person name="Gunbin K.V."/>
            <person name="Ustyantsev K."/>
            <person name="Genaev M.A."/>
            <person name="Blinov A.G."/>
            <person name="Mazur A."/>
            <person name="Boulygina E."/>
            <person name="Tsygankova S."/>
            <person name="Khrameeva E."/>
            <person name="Chekanov N."/>
            <person name="Fan G."/>
            <person name="Xiao A."/>
            <person name="Zhang H."/>
            <person name="Xu X."/>
            <person name="Yang H."/>
            <person name="Solovyev V."/>
            <person name="Lee S.M."/>
            <person name="Liu X."/>
            <person name="Afonnikov D.A."/>
            <person name="Skryabin K.G."/>
        </authorList>
    </citation>
    <scope>NUCLEOTIDE SEQUENCE [LARGE SCALE GENOMIC DNA]</scope>
    <source>
        <strain evidence="1">AK-0245</strain>
        <tissue evidence="1">Whole organism</tissue>
    </source>
</reference>
<dbReference type="EMBL" id="SJOL01006342">
    <property type="protein sequence ID" value="TGZ68860.1"/>
    <property type="molecule type" value="Genomic_DNA"/>
</dbReference>
<protein>
    <submittedName>
        <fullName evidence="1">Uncharacterized protein</fullName>
    </submittedName>
</protein>
<accession>A0A4S2LY60</accession>
<sequence length="84" mass="9574">MVTKLNPIVICIFLVVMQARGLMLSRLRNFYPEGIPADAVDDALEHCRKLTASRDLDMPHSEYTRFLNSCVFQRLSMDALKAES</sequence>
<evidence type="ECO:0000313" key="2">
    <source>
        <dbReference type="Proteomes" id="UP000308267"/>
    </source>
</evidence>
<dbReference type="Proteomes" id="UP000308267">
    <property type="component" value="Unassembled WGS sequence"/>
</dbReference>
<dbReference type="OrthoDB" id="6223379at2759"/>
<evidence type="ECO:0000313" key="1">
    <source>
        <dbReference type="EMBL" id="TGZ68860.1"/>
    </source>
</evidence>
<gene>
    <name evidence="1" type="ORF">CRM22_004046</name>
</gene>